<feature type="transmembrane region" description="Helical" evidence="5">
    <location>
        <begin position="360"/>
        <end position="378"/>
    </location>
</feature>
<dbReference type="GO" id="GO:0008381">
    <property type="term" value="F:mechanosensitive monoatomic ion channel activity"/>
    <property type="evidence" value="ECO:0007669"/>
    <property type="project" value="InterPro"/>
</dbReference>
<feature type="transmembrane region" description="Helical" evidence="5">
    <location>
        <begin position="337"/>
        <end position="354"/>
    </location>
</feature>
<reference evidence="7" key="1">
    <citation type="journal article" date="2020" name="mSystems">
        <title>Genome- and Community-Level Interaction Insights into Carbon Utilization and Element Cycling Functions of Hydrothermarchaeota in Hydrothermal Sediment.</title>
        <authorList>
            <person name="Zhou Z."/>
            <person name="Liu Y."/>
            <person name="Xu W."/>
            <person name="Pan J."/>
            <person name="Luo Z.H."/>
            <person name="Li M."/>
        </authorList>
    </citation>
    <scope>NUCLEOTIDE SEQUENCE [LARGE SCALE GENOMIC DNA]</scope>
    <source>
        <strain evidence="7">SpSt-1181</strain>
    </source>
</reference>
<dbReference type="Pfam" id="PF00924">
    <property type="entry name" value="MS_channel_2nd"/>
    <property type="match status" value="1"/>
</dbReference>
<evidence type="ECO:0000256" key="5">
    <source>
        <dbReference type="SAM" id="Phobius"/>
    </source>
</evidence>
<dbReference type="InterPro" id="IPR006685">
    <property type="entry name" value="MscS_channel_2nd"/>
</dbReference>
<organism evidence="7">
    <name type="scientific">Prosthecochloris aestuarii</name>
    <dbReference type="NCBI Taxonomy" id="1102"/>
    <lineage>
        <taxon>Bacteria</taxon>
        <taxon>Pseudomonadati</taxon>
        <taxon>Chlorobiota</taxon>
        <taxon>Chlorobiia</taxon>
        <taxon>Chlorobiales</taxon>
        <taxon>Chlorobiaceae</taxon>
        <taxon>Prosthecochloris</taxon>
    </lineage>
</organism>
<feature type="transmembrane region" description="Helical" evidence="5">
    <location>
        <begin position="279"/>
        <end position="302"/>
    </location>
</feature>
<comment type="subcellular location">
    <subcellularLocation>
        <location evidence="1">Membrane</location>
    </subcellularLocation>
</comment>
<dbReference type="Proteomes" id="UP000886335">
    <property type="component" value="Unassembled WGS sequence"/>
</dbReference>
<protein>
    <submittedName>
        <fullName evidence="7">Mechanosensitive ion channel</fullName>
    </submittedName>
</protein>
<evidence type="ECO:0000256" key="2">
    <source>
        <dbReference type="ARBA" id="ARBA00022692"/>
    </source>
</evidence>
<dbReference type="PANTHER" id="PTHR30221">
    <property type="entry name" value="SMALL-CONDUCTANCE MECHANOSENSITIVE CHANNEL"/>
    <property type="match status" value="1"/>
</dbReference>
<dbReference type="InterPro" id="IPR045275">
    <property type="entry name" value="MscS_archaea/bacteria_type"/>
</dbReference>
<comment type="caution">
    <text evidence="7">The sequence shown here is derived from an EMBL/GenBank/DDBJ whole genome shotgun (WGS) entry which is preliminary data.</text>
</comment>
<dbReference type="Gene3D" id="2.30.30.60">
    <property type="match status" value="1"/>
</dbReference>
<evidence type="ECO:0000259" key="6">
    <source>
        <dbReference type="Pfam" id="PF00924"/>
    </source>
</evidence>
<feature type="domain" description="Mechanosensitive ion channel MscS" evidence="6">
    <location>
        <begin position="377"/>
        <end position="442"/>
    </location>
</feature>
<dbReference type="Gene3D" id="1.10.287.1260">
    <property type="match status" value="1"/>
</dbReference>
<keyword evidence="4 5" id="KW-0472">Membrane</keyword>
<evidence type="ECO:0000256" key="1">
    <source>
        <dbReference type="ARBA" id="ARBA00004370"/>
    </source>
</evidence>
<dbReference type="SUPFAM" id="SSF50182">
    <property type="entry name" value="Sm-like ribonucleoproteins"/>
    <property type="match status" value="1"/>
</dbReference>
<evidence type="ECO:0000256" key="3">
    <source>
        <dbReference type="ARBA" id="ARBA00022989"/>
    </source>
</evidence>
<sequence length="535" mass="59839">MLPVILLSGPAYAQPDSLNAPPPAADTLSSASGDSILQSLIEPEIVSDKEIVRAFSDSLQEKTGVPVILNNQELFRLYDTIADIAPEERAEKTSRRLNDFFRSSTPVDSLSIAEGDTLTAIKTPDGIIAAFSDTDAEGEGMTRNRLAVSALKKITLQTAKFREETSSKSIILSLLKSVALLLALAVVWHYLNSFFTFLDAWIQKLRLHHKTNSQNKLIQLLSPDHLAGAFGWFSRVMELFLKILLIYAYLTTVFSFFPWTQDLSSNLLTFVLGPAGKLFREFTTTIPNVIAITILFIIMRYLGKFSDAVFQNIARGELKFVGFEPEWAEPTRKIVKIVLYSLLLFLLFASLPLFNNQAAMVIIVVFGLTFSLSAVPSVKNVISSIMLNYTGSFRVGDRVKIGNTEGEIVYKGLLVTRVRNYQNEIIIIPNQEVFQSKIINYTESVQKNGHLALKITFYLNKNMKTEALRDKVTQAALSTEGIMLDPKPVLARAENRNGRYGYCLKANTQEVRKLETLSVRLAQNIQDCLLDNNFQ</sequence>
<evidence type="ECO:0000313" key="7">
    <source>
        <dbReference type="EMBL" id="HED31015.1"/>
    </source>
</evidence>
<dbReference type="GO" id="GO:0016020">
    <property type="term" value="C:membrane"/>
    <property type="evidence" value="ECO:0007669"/>
    <property type="project" value="UniProtKB-SubCell"/>
</dbReference>
<keyword evidence="2 5" id="KW-0812">Transmembrane</keyword>
<evidence type="ECO:0000256" key="4">
    <source>
        <dbReference type="ARBA" id="ARBA00023136"/>
    </source>
</evidence>
<feature type="transmembrane region" description="Helical" evidence="5">
    <location>
        <begin position="239"/>
        <end position="259"/>
    </location>
</feature>
<keyword evidence="3 5" id="KW-1133">Transmembrane helix</keyword>
<gene>
    <name evidence="7" type="ORF">ENN50_04890</name>
</gene>
<feature type="transmembrane region" description="Helical" evidence="5">
    <location>
        <begin position="170"/>
        <end position="191"/>
    </location>
</feature>
<proteinExistence type="predicted"/>
<dbReference type="PANTHER" id="PTHR30221:SF18">
    <property type="entry name" value="SLL0590 PROTEIN"/>
    <property type="match status" value="1"/>
</dbReference>
<accession>A0A831WRS5</accession>
<dbReference type="EMBL" id="DSBW01000112">
    <property type="protein sequence ID" value="HED31015.1"/>
    <property type="molecule type" value="Genomic_DNA"/>
</dbReference>
<dbReference type="AlphaFoldDB" id="A0A831WRS5"/>
<name>A0A831WRS5_PROAE</name>
<dbReference type="InterPro" id="IPR023408">
    <property type="entry name" value="MscS_beta-dom_sf"/>
</dbReference>
<dbReference type="InterPro" id="IPR010920">
    <property type="entry name" value="LSM_dom_sf"/>
</dbReference>